<dbReference type="Proteomes" id="UP000286576">
    <property type="component" value="Unassembled WGS sequence"/>
</dbReference>
<dbReference type="InterPro" id="IPR031009">
    <property type="entry name" value="Tcm_partner"/>
</dbReference>
<dbReference type="Gene3D" id="3.40.50.150">
    <property type="entry name" value="Vaccinia Virus protein VP39"/>
    <property type="match status" value="1"/>
</dbReference>
<dbReference type="NCBIfam" id="TIGR04474">
    <property type="entry name" value="tcm_partner"/>
    <property type="match status" value="1"/>
</dbReference>
<name>A0A418NRY3_9SPHN</name>
<reference evidence="1 2" key="1">
    <citation type="submission" date="2018-08" db="EMBL/GenBank/DDBJ databases">
        <title>Erythrobacter zhengii sp.nov., a bacterium isolated from deep-sea sediment.</title>
        <authorList>
            <person name="Fang C."/>
            <person name="Wu Y.-H."/>
            <person name="Sun C."/>
            <person name="Wang H."/>
            <person name="Cheng H."/>
            <person name="Meng F.-X."/>
            <person name="Wang C.-S."/>
            <person name="Xu X.-W."/>
        </authorList>
    </citation>
    <scope>NUCLEOTIDE SEQUENCE [LARGE SCALE GENOMIC DNA]</scope>
    <source>
        <strain evidence="1 2">V18</strain>
    </source>
</reference>
<evidence type="ECO:0000313" key="1">
    <source>
        <dbReference type="EMBL" id="RIV85747.1"/>
    </source>
</evidence>
<gene>
    <name evidence="1" type="primary">tcmP</name>
    <name evidence="1" type="ORF">D2V07_10460</name>
</gene>
<dbReference type="AlphaFoldDB" id="A0A418NRY3"/>
<dbReference type="InterPro" id="IPR029063">
    <property type="entry name" value="SAM-dependent_MTases_sf"/>
</dbReference>
<sequence length="310" mass="34956">MCIAFYQCSCEDLMEPQAFGDKHTLKKLEAVEEYLGMFTTALRDKFELLYIDACAGSGSSMPRSAKEKEQVENGQIQLLEPAAELADTDEIIVGSALRALGVKYPFNRYLFNDKKRKNVEALRREVKTKFSHLEDRVTITQFDANEMLLRICDTINWRNSRAVVFLDPFGLQIKFDTLQALARTQAVDVWYLVPVFAMFRQVRGDGAVLADGGRSVDEALGTTEWRNVLPVEEKGQMDMFGQKLSEKAVDVAWFEKIAQERLKAAFGGRVVEQVLPLGKPGLHEFSLMFAWANPHTSARLASKFASVVLK</sequence>
<evidence type="ECO:0000313" key="2">
    <source>
        <dbReference type="Proteomes" id="UP000286576"/>
    </source>
</evidence>
<keyword evidence="2" id="KW-1185">Reference proteome</keyword>
<organism evidence="1 2">
    <name type="scientific">Aurantiacibacter zhengii</name>
    <dbReference type="NCBI Taxonomy" id="2307003"/>
    <lineage>
        <taxon>Bacteria</taxon>
        <taxon>Pseudomonadati</taxon>
        <taxon>Pseudomonadota</taxon>
        <taxon>Alphaproteobacteria</taxon>
        <taxon>Sphingomonadales</taxon>
        <taxon>Erythrobacteraceae</taxon>
        <taxon>Aurantiacibacter</taxon>
    </lineage>
</organism>
<protein>
    <submittedName>
        <fullName evidence="1">Three-Cys-motif partner protein TcmP</fullName>
    </submittedName>
</protein>
<dbReference type="EMBL" id="QXFL01000004">
    <property type="protein sequence ID" value="RIV85747.1"/>
    <property type="molecule type" value="Genomic_DNA"/>
</dbReference>
<accession>A0A418NRY3</accession>
<comment type="caution">
    <text evidence="1">The sequence shown here is derived from an EMBL/GenBank/DDBJ whole genome shotgun (WGS) entry which is preliminary data.</text>
</comment>
<proteinExistence type="predicted"/>